<dbReference type="EMBL" id="CP025085">
    <property type="protein sequence ID" value="AUH00855.1"/>
    <property type="molecule type" value="Genomic_DNA"/>
</dbReference>
<accession>A0A2I5T8G3</accession>
<reference evidence="3" key="2">
    <citation type="submission" date="2013-09" db="EMBL/GenBank/DDBJ databases">
        <authorList>
            <person name="Wang G."/>
            <person name="Yang Y."/>
            <person name="Su Y."/>
        </authorList>
    </citation>
    <scope>NUCLEOTIDE SEQUENCE</scope>
    <source>
        <strain evidence="3">ATCC 39006</strain>
    </source>
</reference>
<dbReference type="InterPro" id="IPR013321">
    <property type="entry name" value="Arc_rbn_hlx_hlx"/>
</dbReference>
<dbReference type="GO" id="GO:0043565">
    <property type="term" value="F:sequence-specific DNA binding"/>
    <property type="evidence" value="ECO:0007669"/>
    <property type="project" value="UniProtKB-ARBA"/>
</dbReference>
<reference evidence="2 5" key="3">
    <citation type="submission" date="2017-11" db="EMBL/GenBank/DDBJ databases">
        <title>Complete genome sequence of Serratia sp. ATCC 39006 LacA.</title>
        <authorList>
            <person name="Hampton H.G."/>
            <person name="Jackson S.A."/>
            <person name="Jauregui R."/>
            <person name="Poulter G.T.M."/>
            <person name="Salmond G.P.C."/>
            <person name="Fineran P.C."/>
        </authorList>
    </citation>
    <scope>NUCLEOTIDE SEQUENCE [LARGE SCALE GENOMIC DNA]</scope>
    <source>
        <strain evidence="2 5">ATCC 39006</strain>
    </source>
</reference>
<reference evidence="3 4" key="1">
    <citation type="journal article" date="2013" name="Genome Announc.">
        <title>Draft genome sequence of Serratia sp. strain ATCC 39006, a model bacterium for analysis of the biosynthesis and regulation of prodigiosin, a carbapenem, and gas vesicles.</title>
        <authorList>
            <person name="Fineran P.C."/>
            <person name="Iglesias Cans M.C."/>
            <person name="Ramsay J.P."/>
            <person name="Wilf N.M."/>
            <person name="Cossyleon D."/>
            <person name="McNeil M.B."/>
            <person name="Williamson N.R."/>
            <person name="Monson R.E."/>
            <person name="Becher S.A."/>
            <person name="Stanton J.A."/>
            <person name="Brugger K."/>
            <person name="Brown S.D."/>
            <person name="Salmond G.P."/>
        </authorList>
    </citation>
    <scope>NUCLEOTIDE SEQUENCE [LARGE SCALE GENOMIC DNA]</scope>
    <source>
        <strain evidence="3">ATCC 39006</strain>
        <strain evidence="4">ATCC 39006 / SC 11482</strain>
    </source>
</reference>
<protein>
    <submittedName>
        <fullName evidence="3">Arc family DNA-binding protein</fullName>
    </submittedName>
</protein>
<dbReference type="AlphaFoldDB" id="A0A2I5T8G3"/>
<reference evidence="3" key="4">
    <citation type="submission" date="2017-11" db="EMBL/GenBank/DDBJ databases">
        <title>Complete genome sequence of Serratia sp. ATCC 39006.</title>
        <authorList>
            <person name="Hampton H.G."/>
            <person name="Jackson S.A."/>
            <person name="Jauregui R."/>
            <person name="Poulter G.T.M."/>
            <person name="Salmond G.P.C."/>
            <person name="Fineran P.C."/>
        </authorList>
    </citation>
    <scope>NUCLEOTIDE SEQUENCE</scope>
    <source>
        <strain evidence="3">ATCC 39006</strain>
    </source>
</reference>
<proteinExistence type="predicted"/>
<feature type="domain" description="Arc-like DNA binding" evidence="1">
    <location>
        <begin position="11"/>
        <end position="44"/>
    </location>
</feature>
<evidence type="ECO:0000313" key="2">
    <source>
        <dbReference type="EMBL" id="AUH00855.1"/>
    </source>
</evidence>
<dbReference type="STRING" id="104623.Ser39006_02639"/>
<dbReference type="SUPFAM" id="SSF47598">
    <property type="entry name" value="Ribbon-helix-helix"/>
    <property type="match status" value="1"/>
</dbReference>
<dbReference type="EMBL" id="CP025084">
    <property type="protein sequence ID" value="AUH05177.1"/>
    <property type="molecule type" value="Genomic_DNA"/>
</dbReference>
<dbReference type="Gene3D" id="1.10.1220.10">
    <property type="entry name" value="Met repressor-like"/>
    <property type="match status" value="1"/>
</dbReference>
<dbReference type="KEGG" id="sera:Ser39006_014180"/>
<dbReference type="InterPro" id="IPR010985">
    <property type="entry name" value="Ribbon_hlx_hlx"/>
</dbReference>
<evidence type="ECO:0000259" key="1">
    <source>
        <dbReference type="Pfam" id="PF03869"/>
    </source>
</evidence>
<keyword evidence="3" id="KW-0238">DNA-binding</keyword>
<dbReference type="RefSeq" id="WP_021015902.1">
    <property type="nucleotide sequence ID" value="NZ_CP025084.1"/>
</dbReference>
<evidence type="ECO:0000313" key="3">
    <source>
        <dbReference type="EMBL" id="AUH05177.1"/>
    </source>
</evidence>
<dbReference type="OrthoDB" id="6447504at2"/>
<dbReference type="KEGG" id="serq:CWC46_14175"/>
<sequence>MSHKVARTTPYPLRMPADVREFFESEAEFNARSLNGELVKLLTERMNRIKGQRANASQK</sequence>
<gene>
    <name evidence="2" type="ORF">CWC46_14175</name>
    <name evidence="3" type="ORF">Ser39006_014180</name>
</gene>
<evidence type="ECO:0000313" key="4">
    <source>
        <dbReference type="Proteomes" id="UP000017700"/>
    </source>
</evidence>
<name>A0A2I5T8G3_SERS3</name>
<evidence type="ECO:0000313" key="5">
    <source>
        <dbReference type="Proteomes" id="UP000233778"/>
    </source>
</evidence>
<dbReference type="Proteomes" id="UP000233778">
    <property type="component" value="Chromosome"/>
</dbReference>
<dbReference type="Proteomes" id="UP000017700">
    <property type="component" value="Chromosome"/>
</dbReference>
<dbReference type="InterPro" id="IPR005569">
    <property type="entry name" value="Arc_DNA-bd_dom"/>
</dbReference>
<dbReference type="GO" id="GO:0006355">
    <property type="term" value="P:regulation of DNA-templated transcription"/>
    <property type="evidence" value="ECO:0007669"/>
    <property type="project" value="InterPro"/>
</dbReference>
<keyword evidence="4" id="KW-1185">Reference proteome</keyword>
<organism evidence="3 4">
    <name type="scientific">Serratia sp. (strain ATCC 39006)</name>
    <name type="common">Prodigiosinella confusarubida</name>
    <dbReference type="NCBI Taxonomy" id="104623"/>
    <lineage>
        <taxon>Bacteria</taxon>
        <taxon>Pseudomonadati</taxon>
        <taxon>Pseudomonadota</taxon>
        <taxon>Gammaproteobacteria</taxon>
        <taxon>Enterobacterales</taxon>
        <taxon>Pectobacteriaceae</taxon>
        <taxon>Prodigiosinella</taxon>
    </lineage>
</organism>
<dbReference type="Pfam" id="PF03869">
    <property type="entry name" value="Arc"/>
    <property type="match status" value="1"/>
</dbReference>